<evidence type="ECO:0000313" key="2">
    <source>
        <dbReference type="WBParaSite" id="ES5_v2.g26637.t1"/>
    </source>
</evidence>
<proteinExistence type="predicted"/>
<protein>
    <submittedName>
        <fullName evidence="2">Uncharacterized protein</fullName>
    </submittedName>
</protein>
<reference evidence="2" key="1">
    <citation type="submission" date="2022-11" db="UniProtKB">
        <authorList>
            <consortium name="WormBaseParasite"/>
        </authorList>
    </citation>
    <scope>IDENTIFICATION</scope>
</reference>
<name>A0AC34GAH3_9BILA</name>
<dbReference type="WBParaSite" id="ES5_v2.g26637.t1">
    <property type="protein sequence ID" value="ES5_v2.g26637.t1"/>
    <property type="gene ID" value="ES5_v2.g26637"/>
</dbReference>
<accession>A0AC34GAH3</accession>
<dbReference type="Proteomes" id="UP000887579">
    <property type="component" value="Unplaced"/>
</dbReference>
<organism evidence="1 2">
    <name type="scientific">Panagrolaimus sp. ES5</name>
    <dbReference type="NCBI Taxonomy" id="591445"/>
    <lineage>
        <taxon>Eukaryota</taxon>
        <taxon>Metazoa</taxon>
        <taxon>Ecdysozoa</taxon>
        <taxon>Nematoda</taxon>
        <taxon>Chromadorea</taxon>
        <taxon>Rhabditida</taxon>
        <taxon>Tylenchina</taxon>
        <taxon>Panagrolaimomorpha</taxon>
        <taxon>Panagrolaimoidea</taxon>
        <taxon>Panagrolaimidae</taxon>
        <taxon>Panagrolaimus</taxon>
    </lineage>
</organism>
<sequence length="75" mass="8981">MIRVNYFWILCFFICLTLVELLPIYNFENIDNDYDETKGDQAFEEMMALCNRLSKNANKLHLRKNIVSQLCSYIH</sequence>
<evidence type="ECO:0000313" key="1">
    <source>
        <dbReference type="Proteomes" id="UP000887579"/>
    </source>
</evidence>